<organism evidence="6">
    <name type="scientific">marine sediment metagenome</name>
    <dbReference type="NCBI Taxonomy" id="412755"/>
    <lineage>
        <taxon>unclassified sequences</taxon>
        <taxon>metagenomes</taxon>
        <taxon>ecological metagenomes</taxon>
    </lineage>
</organism>
<evidence type="ECO:0000313" key="6">
    <source>
        <dbReference type="EMBL" id="GAF89862.1"/>
    </source>
</evidence>
<dbReference type="Pfam" id="PF05567">
    <property type="entry name" value="T4P_PilY1"/>
    <property type="match status" value="1"/>
</dbReference>
<feature type="domain" description="PilY1 beta-propeller" evidence="5">
    <location>
        <begin position="2"/>
        <end position="241"/>
    </location>
</feature>
<dbReference type="GO" id="GO:0046872">
    <property type="term" value="F:metal ion binding"/>
    <property type="evidence" value="ECO:0007669"/>
    <property type="project" value="UniProtKB-KW"/>
</dbReference>
<keyword evidence="3" id="KW-0106">Calcium</keyword>
<evidence type="ECO:0000256" key="4">
    <source>
        <dbReference type="ARBA" id="ARBA00023263"/>
    </source>
</evidence>
<keyword evidence="2" id="KW-0479">Metal-binding</keyword>
<evidence type="ECO:0000256" key="1">
    <source>
        <dbReference type="ARBA" id="ARBA00004561"/>
    </source>
</evidence>
<keyword evidence="4" id="KW-0281">Fimbrium</keyword>
<dbReference type="GO" id="GO:0009289">
    <property type="term" value="C:pilus"/>
    <property type="evidence" value="ECO:0007669"/>
    <property type="project" value="UniProtKB-SubCell"/>
</dbReference>
<comment type="caution">
    <text evidence="6">The sequence shown here is derived from an EMBL/GenBank/DDBJ whole genome shotgun (WGS) entry which is preliminary data.</text>
</comment>
<comment type="subcellular location">
    <subcellularLocation>
        <location evidence="1">Fimbrium</location>
    </subcellularLocation>
</comment>
<feature type="non-terminal residue" evidence="6">
    <location>
        <position position="320"/>
    </location>
</feature>
<evidence type="ECO:0000256" key="3">
    <source>
        <dbReference type="ARBA" id="ARBA00022837"/>
    </source>
</evidence>
<dbReference type="AlphaFoldDB" id="X0TNY9"/>
<dbReference type="InterPro" id="IPR011047">
    <property type="entry name" value="Quinoprotein_ADH-like_sf"/>
</dbReference>
<evidence type="ECO:0000256" key="2">
    <source>
        <dbReference type="ARBA" id="ARBA00022723"/>
    </source>
</evidence>
<sequence>VVFFGANDGMLHAVYDTEDLSDPDNGKELWAFIPPDQLPRLKDIIEGSDHEHFVDSSPKAYIGDEDNDGDIGAGETAILICGERKGGTSYFALNIADPASPSVLWMIDQSDIAELGQTWSEPQFGLVKTSDADATGTAVFFIGGGYSSDNSSGKAVIAINVSTGAVVKKFSGVAGMDYSFPSSVTLLDTDSNGFVDKVYVGDVGGQMWRFGKFTDSGGNPLDFPDADENITNWTAQIIFNSTNARRFFYPPSVALETGYDLVLMGTGNREDACGAGSSDRIYCVKDTHAATTLTESDLVDVTDEAAALPDLSTHQGWYIQ</sequence>
<proteinExistence type="predicted"/>
<feature type="non-terminal residue" evidence="6">
    <location>
        <position position="1"/>
    </location>
</feature>
<accession>X0TNY9</accession>
<dbReference type="InterPro" id="IPR008707">
    <property type="entry name" value="B-propeller_PilY1"/>
</dbReference>
<dbReference type="SUPFAM" id="SSF50998">
    <property type="entry name" value="Quinoprotein alcohol dehydrogenase-like"/>
    <property type="match status" value="1"/>
</dbReference>
<evidence type="ECO:0000259" key="5">
    <source>
        <dbReference type="Pfam" id="PF05567"/>
    </source>
</evidence>
<reference evidence="6" key="1">
    <citation type="journal article" date="2014" name="Front. Microbiol.">
        <title>High frequency of phylogenetically diverse reductive dehalogenase-homologous genes in deep subseafloor sedimentary metagenomes.</title>
        <authorList>
            <person name="Kawai M."/>
            <person name="Futagami T."/>
            <person name="Toyoda A."/>
            <person name="Takaki Y."/>
            <person name="Nishi S."/>
            <person name="Hori S."/>
            <person name="Arai W."/>
            <person name="Tsubouchi T."/>
            <person name="Morono Y."/>
            <person name="Uchiyama I."/>
            <person name="Ito T."/>
            <person name="Fujiyama A."/>
            <person name="Inagaki F."/>
            <person name="Takami H."/>
        </authorList>
    </citation>
    <scope>NUCLEOTIDE SEQUENCE</scope>
    <source>
        <strain evidence="6">Expedition CK06-06</strain>
    </source>
</reference>
<gene>
    <name evidence="6" type="ORF">S01H1_18842</name>
</gene>
<name>X0TNY9_9ZZZZ</name>
<dbReference type="EMBL" id="BARS01010109">
    <property type="protein sequence ID" value="GAF89862.1"/>
    <property type="molecule type" value="Genomic_DNA"/>
</dbReference>
<protein>
    <recommendedName>
        <fullName evidence="5">PilY1 beta-propeller domain-containing protein</fullName>
    </recommendedName>
</protein>